<dbReference type="AlphaFoldDB" id="A0A9P7U315"/>
<feature type="site" description="Histone H3K4me3 binding" evidence="8">
    <location>
        <position position="703"/>
    </location>
</feature>
<dbReference type="GO" id="GO:0006355">
    <property type="term" value="P:regulation of DNA-templated transcription"/>
    <property type="evidence" value="ECO:0007669"/>
    <property type="project" value="TreeGrafter"/>
</dbReference>
<feature type="compositionally biased region" description="Basic and acidic residues" evidence="11">
    <location>
        <begin position="265"/>
        <end position="283"/>
    </location>
</feature>
<evidence type="ECO:0000259" key="12">
    <source>
        <dbReference type="PROSITE" id="PS50016"/>
    </source>
</evidence>
<evidence type="ECO:0000256" key="1">
    <source>
        <dbReference type="ARBA" id="ARBA00004123"/>
    </source>
</evidence>
<evidence type="ECO:0000313" key="13">
    <source>
        <dbReference type="EMBL" id="KAG6304025.1"/>
    </source>
</evidence>
<comment type="similarity">
    <text evidence="2">Belongs to the ING family.</text>
</comment>
<feature type="binding site" evidence="9">
    <location>
        <position position="720"/>
    </location>
    <ligand>
        <name>Zn(2+)</name>
        <dbReference type="ChEBI" id="CHEBI:29105"/>
        <label>1</label>
    </ligand>
</feature>
<dbReference type="PANTHER" id="PTHR10333:SF42">
    <property type="entry name" value="INHIBITOR OF GROWTH PROTEIN 5"/>
    <property type="match status" value="1"/>
</dbReference>
<dbReference type="InterPro" id="IPR028651">
    <property type="entry name" value="ING_fam"/>
</dbReference>
<feature type="binding site" evidence="9">
    <location>
        <position position="738"/>
    </location>
    <ligand>
        <name>Zn(2+)</name>
        <dbReference type="ChEBI" id="CHEBI:29105"/>
        <label>2</label>
    </ligand>
</feature>
<feature type="region of interest" description="Disordered" evidence="11">
    <location>
        <begin position="379"/>
        <end position="663"/>
    </location>
</feature>
<organism evidence="13 14">
    <name type="scientific">Claviceps aff. purpurea</name>
    <dbReference type="NCBI Taxonomy" id="1967640"/>
    <lineage>
        <taxon>Eukaryota</taxon>
        <taxon>Fungi</taxon>
        <taxon>Dikarya</taxon>
        <taxon>Ascomycota</taxon>
        <taxon>Pezizomycotina</taxon>
        <taxon>Sordariomycetes</taxon>
        <taxon>Hypocreomycetidae</taxon>
        <taxon>Hypocreales</taxon>
        <taxon>Clavicipitaceae</taxon>
        <taxon>Claviceps</taxon>
    </lineage>
</organism>
<evidence type="ECO:0000256" key="9">
    <source>
        <dbReference type="PIRSR" id="PIRSR628651-51"/>
    </source>
</evidence>
<evidence type="ECO:0000313" key="14">
    <source>
        <dbReference type="Proteomes" id="UP000707071"/>
    </source>
</evidence>
<proteinExistence type="inferred from homology"/>
<feature type="compositionally biased region" description="Low complexity" evidence="11">
    <location>
        <begin position="23"/>
        <end position="37"/>
    </location>
</feature>
<evidence type="ECO:0000256" key="11">
    <source>
        <dbReference type="SAM" id="MobiDB-lite"/>
    </source>
</evidence>
<evidence type="ECO:0000256" key="7">
    <source>
        <dbReference type="ARBA" id="ARBA00023242"/>
    </source>
</evidence>
<feature type="compositionally biased region" description="Polar residues" evidence="11">
    <location>
        <begin position="39"/>
        <end position="50"/>
    </location>
</feature>
<dbReference type="InterPro" id="IPR024610">
    <property type="entry name" value="ING_N_histone-binding"/>
</dbReference>
<dbReference type="EMBL" id="SRRH01000002">
    <property type="protein sequence ID" value="KAG6304025.1"/>
    <property type="molecule type" value="Genomic_DNA"/>
</dbReference>
<feature type="region of interest" description="Disordered" evidence="11">
    <location>
        <begin position="749"/>
        <end position="772"/>
    </location>
</feature>
<keyword evidence="5 9" id="KW-0862">Zinc</keyword>
<keyword evidence="3 9" id="KW-0479">Metal-binding</keyword>
<dbReference type="PANTHER" id="PTHR10333">
    <property type="entry name" value="INHIBITOR OF GROWTH PROTEIN"/>
    <property type="match status" value="1"/>
</dbReference>
<comment type="subcellular location">
    <subcellularLocation>
        <location evidence="1">Nucleus</location>
    </subcellularLocation>
</comment>
<keyword evidence="7" id="KW-0539">Nucleus</keyword>
<feature type="domain" description="PHD-type" evidence="12">
    <location>
        <begin position="690"/>
        <end position="741"/>
    </location>
</feature>
<feature type="region of interest" description="Disordered" evidence="11">
    <location>
        <begin position="249"/>
        <end position="334"/>
    </location>
</feature>
<keyword evidence="6" id="KW-0156">Chromatin regulator</keyword>
<feature type="site" description="Histone H3K4me3 binding" evidence="8">
    <location>
        <position position="715"/>
    </location>
</feature>
<protein>
    <recommendedName>
        <fullName evidence="12">PHD-type domain-containing protein</fullName>
    </recommendedName>
</protein>
<dbReference type="InterPro" id="IPR019787">
    <property type="entry name" value="Znf_PHD-finger"/>
</dbReference>
<keyword evidence="14" id="KW-1185">Reference proteome</keyword>
<dbReference type="Gene3D" id="3.30.40.10">
    <property type="entry name" value="Zinc/RING finger domain, C3HC4 (zinc finger)"/>
    <property type="match status" value="1"/>
</dbReference>
<accession>A0A9P7U315</accession>
<dbReference type="InterPro" id="IPR001965">
    <property type="entry name" value="Znf_PHD"/>
</dbReference>
<feature type="site" description="Histone H3K4me3 binding" evidence="8">
    <location>
        <position position="692"/>
    </location>
</feature>
<evidence type="ECO:0000256" key="2">
    <source>
        <dbReference type="ARBA" id="ARBA00010210"/>
    </source>
</evidence>
<feature type="compositionally biased region" description="Low complexity" evidence="11">
    <location>
        <begin position="442"/>
        <end position="459"/>
    </location>
</feature>
<dbReference type="InterPro" id="IPR019786">
    <property type="entry name" value="Zinc_finger_PHD-type_CS"/>
</dbReference>
<comment type="caution">
    <text evidence="13">The sequence shown here is derived from an EMBL/GenBank/DDBJ whole genome shotgun (WGS) entry which is preliminary data.</text>
</comment>
<evidence type="ECO:0000256" key="8">
    <source>
        <dbReference type="PIRSR" id="PIRSR628651-50"/>
    </source>
</evidence>
<feature type="compositionally biased region" description="Low complexity" evidence="11">
    <location>
        <begin position="608"/>
        <end position="648"/>
    </location>
</feature>
<feature type="binding site" evidence="9">
    <location>
        <position position="693"/>
    </location>
    <ligand>
        <name>Zn(2+)</name>
        <dbReference type="ChEBI" id="CHEBI:29105"/>
        <label>1</label>
    </ligand>
</feature>
<dbReference type="SUPFAM" id="SSF57903">
    <property type="entry name" value="FYVE/PHD zinc finger"/>
    <property type="match status" value="1"/>
</dbReference>
<feature type="compositionally biased region" description="Polar residues" evidence="11">
    <location>
        <begin position="298"/>
        <end position="314"/>
    </location>
</feature>
<dbReference type="Proteomes" id="UP000707071">
    <property type="component" value="Unassembled WGS sequence"/>
</dbReference>
<dbReference type="InterPro" id="IPR013083">
    <property type="entry name" value="Znf_RING/FYVE/PHD"/>
</dbReference>
<feature type="binding site" evidence="9">
    <location>
        <position position="735"/>
    </location>
    <ligand>
        <name>Zn(2+)</name>
        <dbReference type="ChEBI" id="CHEBI:29105"/>
        <label>2</label>
    </ligand>
</feature>
<evidence type="ECO:0000256" key="3">
    <source>
        <dbReference type="ARBA" id="ARBA00022723"/>
    </source>
</evidence>
<feature type="region of interest" description="Disordered" evidence="11">
    <location>
        <begin position="1"/>
        <end position="50"/>
    </location>
</feature>
<evidence type="ECO:0000256" key="4">
    <source>
        <dbReference type="ARBA" id="ARBA00022771"/>
    </source>
</evidence>
<keyword evidence="4 10" id="KW-0863">Zinc-finger</keyword>
<feature type="binding site" evidence="9">
    <location>
        <position position="706"/>
    </location>
    <ligand>
        <name>Zn(2+)</name>
        <dbReference type="ChEBI" id="CHEBI:29105"/>
        <label>2</label>
    </ligand>
</feature>
<evidence type="ECO:0000256" key="6">
    <source>
        <dbReference type="ARBA" id="ARBA00022853"/>
    </source>
</evidence>
<feature type="site" description="Histone H3K4me3 binding" evidence="8">
    <location>
        <position position="707"/>
    </location>
</feature>
<dbReference type="PROSITE" id="PS50016">
    <property type="entry name" value="ZF_PHD_2"/>
    <property type="match status" value="1"/>
</dbReference>
<evidence type="ECO:0000256" key="10">
    <source>
        <dbReference type="PROSITE-ProRule" id="PRU00146"/>
    </source>
</evidence>
<dbReference type="GO" id="GO:0005634">
    <property type="term" value="C:nucleus"/>
    <property type="evidence" value="ECO:0007669"/>
    <property type="project" value="UniProtKB-SubCell"/>
</dbReference>
<feature type="compositionally biased region" description="Low complexity" evidence="11">
    <location>
        <begin position="539"/>
        <end position="562"/>
    </location>
</feature>
<feature type="binding site" evidence="9">
    <location>
        <position position="717"/>
    </location>
    <ligand>
        <name>Zn(2+)</name>
        <dbReference type="ChEBI" id="CHEBI:29105"/>
        <label>1</label>
    </ligand>
</feature>
<dbReference type="InterPro" id="IPR011011">
    <property type="entry name" value="Znf_FYVE_PHD"/>
</dbReference>
<feature type="binding site" evidence="9">
    <location>
        <position position="711"/>
    </location>
    <ligand>
        <name>Zn(2+)</name>
        <dbReference type="ChEBI" id="CHEBI:29105"/>
        <label>2</label>
    </ligand>
</feature>
<dbReference type="GO" id="GO:0006325">
    <property type="term" value="P:chromatin organization"/>
    <property type="evidence" value="ECO:0007669"/>
    <property type="project" value="UniProtKB-KW"/>
</dbReference>
<sequence>MKSAKSVAVDAPSHRRSQPSRQARTNPSRRPANAARAGESSNAANDSRSLGAQPVEILPAITHFADGMSALPKELVRHFTLLKEVDAKIFAPEEQLFKLVAETAKLPAPNTTQSVASNQAHSLPAGDNAAASAAPTIDVFDPSNIPRRQLFRQTAVKIQEMLVSLEEKNHVLCTANEALQRQLARAEDVWPYLENEFSDEAKWGSNTHWAYPENRSSGKVSQTERMRRDGAAAISAAAQALAEEAAARSDARKQAVQARKNLKTQHHDSDADDLEKRPKEVPKKGGKSRKSAAAAAADTSNVNAGVTGSTSNGSHPPKRRKVEKTANGDKVTSAAATNNIINTATAAPTSTPAAAAAARASAASTTAITTGAVTAGTAVGSSGLASGSNVSRPKLSSPKETPALDGPKKRKALPTGSGQAKKKTPSTTTSPVIGTNLDSKAPARASPAPGSAPAPRSGPVRARKNSVQSNTDATKGRPPTSAPVHNSNGHGSGADTPEQASTAPFPKPGSDVKPSKEAVAPSKTMETIKGEAHNPQSAPSPTNMTIATTTTMTTTTTMPSTFSKRDSIPEEVDQEIETAPRSVPIPVPKKSGRASKPSTPALATFQEAAASRSRPSRAAEGNSGNNSSNNNTSNNNSHSHSNSNSSNNRKSHKKSSSAAQQSLIQQVQAADVNNSVQVEDEEGEIDADEPTYCYCNSVSYGEMVACDADGCEREWFHLACVGLKVAPGSKTKWYCEDCKDRLKMSSKKTGRDSSAVFPDLQTQPSSDLKTKRTRYSEHSSWMPLPSMYQYEMDWAPGSV</sequence>
<gene>
    <name evidence="13" type="ORF">E4U09_002293</name>
</gene>
<dbReference type="SMART" id="SM00249">
    <property type="entry name" value="PHD"/>
    <property type="match status" value="1"/>
</dbReference>
<evidence type="ECO:0000256" key="5">
    <source>
        <dbReference type="ARBA" id="ARBA00022833"/>
    </source>
</evidence>
<feature type="compositionally biased region" description="Polar residues" evidence="11">
    <location>
        <begin position="206"/>
        <end position="221"/>
    </location>
</feature>
<dbReference type="CDD" id="cd15505">
    <property type="entry name" value="PHD_ING"/>
    <property type="match status" value="1"/>
</dbReference>
<feature type="binding site" evidence="9">
    <location>
        <position position="695"/>
    </location>
    <ligand>
        <name>Zn(2+)</name>
        <dbReference type="ChEBI" id="CHEBI:29105"/>
        <label>1</label>
    </ligand>
</feature>
<dbReference type="SMART" id="SM01408">
    <property type="entry name" value="ING"/>
    <property type="match status" value="1"/>
</dbReference>
<dbReference type="GO" id="GO:0000785">
    <property type="term" value="C:chromatin"/>
    <property type="evidence" value="ECO:0007669"/>
    <property type="project" value="UniProtKB-ARBA"/>
</dbReference>
<dbReference type="PROSITE" id="PS01359">
    <property type="entry name" value="ZF_PHD_1"/>
    <property type="match status" value="1"/>
</dbReference>
<name>A0A9P7U315_9HYPO</name>
<reference evidence="13 14" key="1">
    <citation type="journal article" date="2020" name="bioRxiv">
        <title>Whole genome comparisons of ergot fungi reveals the divergence and evolution of species within the genus Claviceps are the result of varying mechanisms driving genome evolution and host range expansion.</title>
        <authorList>
            <person name="Wyka S.A."/>
            <person name="Mondo S.J."/>
            <person name="Liu M."/>
            <person name="Dettman J."/>
            <person name="Nalam V."/>
            <person name="Broders K.D."/>
        </authorList>
    </citation>
    <scope>NUCLEOTIDE SEQUENCE [LARGE SCALE GENOMIC DNA]</scope>
    <source>
        <strain evidence="13 14">Clav52</strain>
    </source>
</reference>
<dbReference type="GO" id="GO:0008270">
    <property type="term" value="F:zinc ion binding"/>
    <property type="evidence" value="ECO:0007669"/>
    <property type="project" value="UniProtKB-KW"/>
</dbReference>
<feature type="region of interest" description="Disordered" evidence="11">
    <location>
        <begin position="206"/>
        <end position="228"/>
    </location>
</feature>